<protein>
    <submittedName>
        <fullName evidence="6">Gamma-aminobutyraldehyde dehydrogenase</fullName>
    </submittedName>
</protein>
<proteinExistence type="inferred from homology"/>
<gene>
    <name evidence="6" type="ORF">E0D97_12010</name>
</gene>
<dbReference type="PANTHER" id="PTHR11699">
    <property type="entry name" value="ALDEHYDE DEHYDROGENASE-RELATED"/>
    <property type="match status" value="1"/>
</dbReference>
<sequence length="474" mass="51071">MDTQMLIGGNLEKGADAEENILNPKTGESVLHLPEASLDQIDRAVDAADKAFATWSRTTPAERSAYLLKIADRIEAEADGFAALEALNCGKPINAVRDDEIPAIVDCYRFFAGAVRCTPGNAAGEYLSGFTSMIRRDPIGIVASIAPWNYPLMMMAWKLAPAIGGGNTVVFKPSEQTPLTALKMAKILADVLPKGVVNVVLGRGESVGNALIDHSRVNMISITGDVATGKKVLQAAAKSVKRTHLELGGKAPVIVFDDADVDAVVEGVRTFGYYNAGQDCTAACRIYAAPKIHDKLVADLSAAVSTIKYASEDDSENEIGPLISQRQRDRVASFVERASTMNHMEITAGGKAHEGNGFFYQPTVIAGALQTDEIVRREVFGPVVSVTRFTDVDEAVAWANDSDYGLASSVWTKDVSKAMECAARLQYGCTWINTHFMLCNEMPHGGLKKSGYGKDMSLYALEDYTAVRHVMIAH</sequence>
<dbReference type="EMBL" id="SJST01000004">
    <property type="protein sequence ID" value="TCD13818.1"/>
    <property type="molecule type" value="Genomic_DNA"/>
</dbReference>
<evidence type="ECO:0000256" key="3">
    <source>
        <dbReference type="PROSITE-ProRule" id="PRU10007"/>
    </source>
</evidence>
<dbReference type="AlphaFoldDB" id="A0A4R0PCB6"/>
<feature type="domain" description="Aldehyde dehydrogenase" evidence="5">
    <location>
        <begin position="19"/>
        <end position="470"/>
    </location>
</feature>
<dbReference type="Pfam" id="PF00171">
    <property type="entry name" value="Aldedh"/>
    <property type="match status" value="1"/>
</dbReference>
<keyword evidence="1 4" id="KW-0560">Oxidoreductase</keyword>
<evidence type="ECO:0000313" key="6">
    <source>
        <dbReference type="EMBL" id="TCD13818.1"/>
    </source>
</evidence>
<dbReference type="NCBIfam" id="NF010000">
    <property type="entry name" value="PRK13473.1"/>
    <property type="match status" value="1"/>
</dbReference>
<dbReference type="InterPro" id="IPR029510">
    <property type="entry name" value="Ald_DH_CS_GLU"/>
</dbReference>
<dbReference type="Gene3D" id="3.40.309.10">
    <property type="entry name" value="Aldehyde Dehydrogenase, Chain A, domain 2"/>
    <property type="match status" value="1"/>
</dbReference>
<feature type="active site" evidence="3">
    <location>
        <position position="246"/>
    </location>
</feature>
<comment type="caution">
    <text evidence="6">The sequence shown here is derived from an EMBL/GenBank/DDBJ whole genome shotgun (WGS) entry which is preliminary data.</text>
</comment>
<dbReference type="InterPro" id="IPR016162">
    <property type="entry name" value="Ald_DH_N"/>
</dbReference>
<dbReference type="FunFam" id="3.40.309.10:FF:000010">
    <property type="entry name" value="Gamma-aminobutyraldehyde dehydrogenase"/>
    <property type="match status" value="1"/>
</dbReference>
<dbReference type="InterPro" id="IPR016163">
    <property type="entry name" value="Ald_DH_C"/>
</dbReference>
<keyword evidence="2" id="KW-0520">NAD</keyword>
<comment type="similarity">
    <text evidence="4">Belongs to the aldehyde dehydrogenase family.</text>
</comment>
<dbReference type="Gene3D" id="3.40.605.10">
    <property type="entry name" value="Aldehyde Dehydrogenase, Chain A, domain 1"/>
    <property type="match status" value="1"/>
</dbReference>
<evidence type="ECO:0000313" key="7">
    <source>
        <dbReference type="Proteomes" id="UP000291301"/>
    </source>
</evidence>
<dbReference type="Proteomes" id="UP000291301">
    <property type="component" value="Unassembled WGS sequence"/>
</dbReference>
<dbReference type="FunFam" id="3.40.605.10:FF:000001">
    <property type="entry name" value="Aldehyde dehydrogenase 1"/>
    <property type="match status" value="1"/>
</dbReference>
<dbReference type="SUPFAM" id="SSF53720">
    <property type="entry name" value="ALDH-like"/>
    <property type="match status" value="1"/>
</dbReference>
<dbReference type="CDD" id="cd07092">
    <property type="entry name" value="ALDH_ABALDH-YdcW"/>
    <property type="match status" value="1"/>
</dbReference>
<dbReference type="RefSeq" id="WP_131569190.1">
    <property type="nucleotide sequence ID" value="NZ_JAINFK010000003.1"/>
</dbReference>
<evidence type="ECO:0000256" key="2">
    <source>
        <dbReference type="ARBA" id="ARBA00023027"/>
    </source>
</evidence>
<evidence type="ECO:0000256" key="1">
    <source>
        <dbReference type="ARBA" id="ARBA00023002"/>
    </source>
</evidence>
<dbReference type="InterPro" id="IPR015590">
    <property type="entry name" value="Aldehyde_DH_dom"/>
</dbReference>
<evidence type="ECO:0000256" key="4">
    <source>
        <dbReference type="RuleBase" id="RU003345"/>
    </source>
</evidence>
<dbReference type="OrthoDB" id="9772584at2"/>
<organism evidence="6 7">
    <name type="scientific">Oricola cellulosilytica</name>
    <dbReference type="NCBI Taxonomy" id="1429082"/>
    <lineage>
        <taxon>Bacteria</taxon>
        <taxon>Pseudomonadati</taxon>
        <taxon>Pseudomonadota</taxon>
        <taxon>Alphaproteobacteria</taxon>
        <taxon>Hyphomicrobiales</taxon>
        <taxon>Ahrensiaceae</taxon>
        <taxon>Oricola</taxon>
    </lineage>
</organism>
<reference evidence="6 7" key="1">
    <citation type="journal article" date="2015" name="Antonie Van Leeuwenhoek">
        <title>Oricola cellulosilytica gen. nov., sp. nov., a cellulose-degrading bacterium of the family Phyllobacteriaceae isolated from surface seashore water, and emended descriptions of Mesorhizobium loti and Phyllobacterium myrsinacearum.</title>
        <authorList>
            <person name="Hameed A."/>
            <person name="Shahina M."/>
            <person name="Lai W.A."/>
            <person name="Lin S.Y."/>
            <person name="Young L.S."/>
            <person name="Liu Y.C."/>
            <person name="Hsu Y.H."/>
            <person name="Young C.C."/>
        </authorList>
    </citation>
    <scope>NUCLEOTIDE SEQUENCE [LARGE SCALE GENOMIC DNA]</scope>
    <source>
        <strain evidence="6 7">KCTC 52183</strain>
    </source>
</reference>
<evidence type="ECO:0000259" key="5">
    <source>
        <dbReference type="Pfam" id="PF00171"/>
    </source>
</evidence>
<dbReference type="PROSITE" id="PS00687">
    <property type="entry name" value="ALDEHYDE_DEHYDR_GLU"/>
    <property type="match status" value="1"/>
</dbReference>
<accession>A0A4R0PCB6</accession>
<dbReference type="InterPro" id="IPR015657">
    <property type="entry name" value="Aminobutyraldehyde_DH"/>
</dbReference>
<name>A0A4R0PCB6_9HYPH</name>
<dbReference type="InterPro" id="IPR016161">
    <property type="entry name" value="Ald_DH/histidinol_DH"/>
</dbReference>
<dbReference type="GO" id="GO:0004030">
    <property type="term" value="F:aldehyde dehydrogenase [NAD(P)+] activity"/>
    <property type="evidence" value="ECO:0007669"/>
    <property type="project" value="UniProtKB-ARBA"/>
</dbReference>
<keyword evidence="7" id="KW-1185">Reference proteome</keyword>